<dbReference type="Gene3D" id="3.40.720.10">
    <property type="entry name" value="Alkaline Phosphatase, subunit A"/>
    <property type="match status" value="1"/>
</dbReference>
<feature type="domain" description="Endonuclease/exonuclease/phosphatase" evidence="1">
    <location>
        <begin position="556"/>
        <end position="784"/>
    </location>
</feature>
<dbReference type="GO" id="GO:0004519">
    <property type="term" value="F:endonuclease activity"/>
    <property type="evidence" value="ECO:0007669"/>
    <property type="project" value="UniProtKB-KW"/>
</dbReference>
<dbReference type="PANTHER" id="PTHR14859">
    <property type="entry name" value="CALCOFLUOR WHITE HYPERSENSITIVE PROTEIN PRECURSOR"/>
    <property type="match status" value="1"/>
</dbReference>
<evidence type="ECO:0000313" key="2">
    <source>
        <dbReference type="EMBL" id="QYM79085.1"/>
    </source>
</evidence>
<dbReference type="SUPFAM" id="SSF56219">
    <property type="entry name" value="DNase I-like"/>
    <property type="match status" value="1"/>
</dbReference>
<protein>
    <submittedName>
        <fullName evidence="2">Endonuclease/exonuclease/phosphatase family protein</fullName>
    </submittedName>
</protein>
<dbReference type="RefSeq" id="WP_220162476.1">
    <property type="nucleotide sequence ID" value="NZ_CP080507.1"/>
</dbReference>
<dbReference type="Pfam" id="PF01663">
    <property type="entry name" value="Phosphodiest"/>
    <property type="match status" value="1"/>
</dbReference>
<evidence type="ECO:0000313" key="3">
    <source>
        <dbReference type="Proteomes" id="UP000825051"/>
    </source>
</evidence>
<dbReference type="InterPro" id="IPR017850">
    <property type="entry name" value="Alkaline_phosphatase_core_sf"/>
</dbReference>
<dbReference type="AlphaFoldDB" id="A0A8F9TVV6"/>
<dbReference type="PANTHER" id="PTHR14859:SF1">
    <property type="entry name" value="PGAP2-INTERACTING PROTEIN"/>
    <property type="match status" value="1"/>
</dbReference>
<proteinExistence type="predicted"/>
<dbReference type="EMBL" id="CP080507">
    <property type="protein sequence ID" value="QYM79085.1"/>
    <property type="molecule type" value="Genomic_DNA"/>
</dbReference>
<organism evidence="2 3">
    <name type="scientific">Horticoccus luteus</name>
    <dbReference type="NCBI Taxonomy" id="2862869"/>
    <lineage>
        <taxon>Bacteria</taxon>
        <taxon>Pseudomonadati</taxon>
        <taxon>Verrucomicrobiota</taxon>
        <taxon>Opitutia</taxon>
        <taxon>Opitutales</taxon>
        <taxon>Opitutaceae</taxon>
        <taxon>Horticoccus</taxon>
    </lineage>
</organism>
<dbReference type="InterPro" id="IPR005135">
    <property type="entry name" value="Endo/exonuclease/phosphatase"/>
</dbReference>
<name>A0A8F9TVV6_9BACT</name>
<dbReference type="GO" id="GO:0006506">
    <property type="term" value="P:GPI anchor biosynthetic process"/>
    <property type="evidence" value="ECO:0007669"/>
    <property type="project" value="TreeGrafter"/>
</dbReference>
<dbReference type="Gene3D" id="3.60.10.10">
    <property type="entry name" value="Endonuclease/exonuclease/phosphatase"/>
    <property type="match status" value="1"/>
</dbReference>
<accession>A0A8F9TVV6</accession>
<dbReference type="SUPFAM" id="SSF53649">
    <property type="entry name" value="Alkaline phosphatase-like"/>
    <property type="match status" value="1"/>
</dbReference>
<dbReference type="InterPro" id="IPR002591">
    <property type="entry name" value="Phosphodiest/P_Trfase"/>
</dbReference>
<dbReference type="Proteomes" id="UP000825051">
    <property type="component" value="Chromosome"/>
</dbReference>
<dbReference type="GO" id="GO:0016020">
    <property type="term" value="C:membrane"/>
    <property type="evidence" value="ECO:0007669"/>
    <property type="project" value="GOC"/>
</dbReference>
<dbReference type="Pfam" id="PF03372">
    <property type="entry name" value="Exo_endo_phos"/>
    <property type="match status" value="1"/>
</dbReference>
<dbReference type="KEGG" id="ole:K0B96_00275"/>
<evidence type="ECO:0000259" key="1">
    <source>
        <dbReference type="Pfam" id="PF03372"/>
    </source>
</evidence>
<reference evidence="2" key="1">
    <citation type="submission" date="2021-08" db="EMBL/GenBank/DDBJ databases">
        <title>Genome of a novel bacterium of the phylum Verrucomicrobia, Oleiharenicola sp. KSB-15.</title>
        <authorList>
            <person name="Chung J.-H."/>
            <person name="Ahn J.-H."/>
            <person name="Yoon Y."/>
            <person name="Kim D.-Y."/>
            <person name="An S.-H."/>
            <person name="Park I."/>
            <person name="Yeon J."/>
        </authorList>
    </citation>
    <scope>NUCLEOTIDE SEQUENCE</scope>
    <source>
        <strain evidence="2">KSB-15</strain>
    </source>
</reference>
<gene>
    <name evidence="2" type="ORF">K0B96_00275</name>
</gene>
<keyword evidence="3" id="KW-1185">Reference proteome</keyword>
<dbReference type="InterPro" id="IPR036691">
    <property type="entry name" value="Endo/exonu/phosph_ase_sf"/>
</dbReference>
<dbReference type="InterPro" id="IPR051916">
    <property type="entry name" value="GPI-anchor_lipid_remodeler"/>
</dbReference>
<sequence length="806" mass="89999">MFAGIESIARRWRRRLSRSEWAIRHLGLTPSEGTSEEPGLLLIQIDGFARTQLERALAHRRMPFLQRLIRREGYEMRTFYPGIPSTTPAVQAELFYGVHSAVPAFSFFDRKRGELGRMYDSEWAKSAEADCAAVGGEGLLTGGSSWSNIYTGGAGQDESHFCAASIGFGDMWRTGKIRNIFLFIIFHLPSAIRIAWLLIVEFAVAVWDAAKGIVHGRKVGLELTLLASRVFIGVGLRELLMISGQIDVTRGLPIVHLNFVGYDEQAHARGPGSRFAHWSLHGIDRAIKHLVRAAHRSNRRDYAVWIFSDHGQEHTRPYPLVYPGGLTAAVSSCLELAREQDPAWTKRIPERTVRGLVGSRARPVSKPNLEQAIAGTVAAHGLVVADMGPVGHIYFAEPLTDDQRHAIARRLVDQFHVPGVIVRRGEQLIWVHGHGETRIPDELPALLPHAPAIAAEITKDLVYFCGRPNAGDLIAFGWVPWDIPWSFAAEHGAHGGFGPEESRGFLLLPPRTRLPAESTDFVRPSALRAAARHHLGREAIPRAIVTRGTELRLRVMTYNTHGCSGMDGRVSPRRIARVIGAHEPDIVALQELDLGRRRSRAEDQARIIAEELGLHVVFCPTITRGEEHYGHALLSRWPVEVVRRALLPADHKSWWREPRSAIWGRVRIGEATVNIVTTHLGLGPKERLLQMRALLSDEWLGPVIDAEPVMICGDMNLSPGSAPYSLALRRLRDVQTIRREHRPLKTFSSLRPFMRIDHIFVSAHFQPTHVFVPRNDLTHRASDHLPLIVDLEAATAAVETPTRNPR</sequence>
<keyword evidence="2" id="KW-0540">Nuclease</keyword>
<keyword evidence="2" id="KW-0378">Hydrolase</keyword>
<keyword evidence="2" id="KW-0255">Endonuclease</keyword>